<accession>A0A1F5Z5X1</accession>
<proteinExistence type="predicted"/>
<dbReference type="Proteomes" id="UP000178681">
    <property type="component" value="Unassembled WGS sequence"/>
</dbReference>
<dbReference type="EMBL" id="MFJG01000003">
    <property type="protein sequence ID" value="OGG07704.1"/>
    <property type="molecule type" value="Genomic_DNA"/>
</dbReference>
<evidence type="ECO:0000313" key="2">
    <source>
        <dbReference type="Proteomes" id="UP000178681"/>
    </source>
</evidence>
<name>A0A1F5Z5X1_9BACT</name>
<comment type="caution">
    <text evidence="1">The sequence shown here is derived from an EMBL/GenBank/DDBJ whole genome shotgun (WGS) entry which is preliminary data.</text>
</comment>
<gene>
    <name evidence="1" type="ORF">A2872_01960</name>
</gene>
<dbReference type="AlphaFoldDB" id="A0A1F5Z5X1"/>
<evidence type="ECO:0000313" key="1">
    <source>
        <dbReference type="EMBL" id="OGG07704.1"/>
    </source>
</evidence>
<organism evidence="1 2">
    <name type="scientific">Candidatus Gottesmanbacteria bacterium RIFCSPHIGHO2_01_FULL_42_12</name>
    <dbReference type="NCBI Taxonomy" id="1798377"/>
    <lineage>
        <taxon>Bacteria</taxon>
        <taxon>Candidatus Gottesmaniibacteriota</taxon>
    </lineage>
</organism>
<reference evidence="1 2" key="1">
    <citation type="journal article" date="2016" name="Nat. Commun.">
        <title>Thousands of microbial genomes shed light on interconnected biogeochemical processes in an aquifer system.</title>
        <authorList>
            <person name="Anantharaman K."/>
            <person name="Brown C.T."/>
            <person name="Hug L.A."/>
            <person name="Sharon I."/>
            <person name="Castelle C.J."/>
            <person name="Probst A.J."/>
            <person name="Thomas B.C."/>
            <person name="Singh A."/>
            <person name="Wilkins M.J."/>
            <person name="Karaoz U."/>
            <person name="Brodie E.L."/>
            <person name="Williams K.H."/>
            <person name="Hubbard S.S."/>
            <person name="Banfield J.F."/>
        </authorList>
    </citation>
    <scope>NUCLEOTIDE SEQUENCE [LARGE SCALE GENOMIC DNA]</scope>
</reference>
<protein>
    <submittedName>
        <fullName evidence="1">Uncharacterized protein</fullName>
    </submittedName>
</protein>
<sequence>MQLDIFNYRRGGMDRATVHTEDEVVCTRGCMKVLDLIKESLDCFIDTPRGRVKISQEGSGLTQNGKDMCLRITVFYVPKRSNPCTMVAHNLFEKS</sequence>